<dbReference type="Proteomes" id="UP000704176">
    <property type="component" value="Unassembled WGS sequence"/>
</dbReference>
<protein>
    <submittedName>
        <fullName evidence="7">MipA/OmpV family protein</fullName>
    </submittedName>
</protein>
<dbReference type="Pfam" id="PF06629">
    <property type="entry name" value="MipA"/>
    <property type="match status" value="1"/>
</dbReference>
<comment type="similarity">
    <text evidence="2">Belongs to the MipA/OmpV family.</text>
</comment>
<feature type="chain" id="PRO_5046072702" evidence="6">
    <location>
        <begin position="38"/>
        <end position="289"/>
    </location>
</feature>
<name>A0ABS7VUP8_9HYPH</name>
<dbReference type="InterPro" id="IPR010583">
    <property type="entry name" value="MipA"/>
</dbReference>
<dbReference type="RefSeq" id="WP_224315623.1">
    <property type="nucleotide sequence ID" value="NZ_JAIRBM010000023.1"/>
</dbReference>
<organism evidence="7 8">
    <name type="scientific">Microvirga puerhi</name>
    <dbReference type="NCBI Taxonomy" id="2876078"/>
    <lineage>
        <taxon>Bacteria</taxon>
        <taxon>Pseudomonadati</taxon>
        <taxon>Pseudomonadota</taxon>
        <taxon>Alphaproteobacteria</taxon>
        <taxon>Hyphomicrobiales</taxon>
        <taxon>Methylobacteriaceae</taxon>
        <taxon>Microvirga</taxon>
    </lineage>
</organism>
<accession>A0ABS7VUP8</accession>
<evidence type="ECO:0000313" key="8">
    <source>
        <dbReference type="Proteomes" id="UP000704176"/>
    </source>
</evidence>
<proteinExistence type="inferred from homology"/>
<comment type="subcellular location">
    <subcellularLocation>
        <location evidence="1">Cell outer membrane</location>
    </subcellularLocation>
</comment>
<sequence length="289" mass="31360">MLIVQPDPNASRLPKRTLYIAIPAYSALALSVLPAQAQDILSPTPSAEASSAWIVTLTGTGLVSPKYEGASAYGLSGFPSVGFRHPNEPEEFSAPDDSLDYTLFSTSGWKVGPVANIRSGRSAQDDSRLSGLRNYPWAIEAGVFVEYWPIQDRLRTRLEVRHGLHRHDGFVADLSADLIQKFGAFTLSGGPRASLADNSIMEKEFGISPAGALRNGMLPAFSAHGGVKSVGLEAAVSYDWSDQWRTTVFQRYDRLVGDAGASPITTRLGSRNQLIFGLELTYAFELRSH</sequence>
<dbReference type="EMBL" id="JAIRBM010000023">
    <property type="protein sequence ID" value="MBZ6078871.1"/>
    <property type="molecule type" value="Genomic_DNA"/>
</dbReference>
<keyword evidence="5" id="KW-0998">Cell outer membrane</keyword>
<dbReference type="PANTHER" id="PTHR38776:SF1">
    <property type="entry name" value="MLTA-INTERACTING PROTEIN-RELATED"/>
    <property type="match status" value="1"/>
</dbReference>
<reference evidence="7 8" key="1">
    <citation type="submission" date="2021-09" db="EMBL/GenBank/DDBJ databases">
        <title>The complete genome sequence of a new microorganism.</title>
        <authorList>
            <person name="Zi Z."/>
        </authorList>
    </citation>
    <scope>NUCLEOTIDE SEQUENCE [LARGE SCALE GENOMIC DNA]</scope>
    <source>
        <strain evidence="7 8">WGZ8</strain>
    </source>
</reference>
<evidence type="ECO:0000256" key="6">
    <source>
        <dbReference type="SAM" id="SignalP"/>
    </source>
</evidence>
<feature type="signal peptide" evidence="6">
    <location>
        <begin position="1"/>
        <end position="37"/>
    </location>
</feature>
<evidence type="ECO:0000313" key="7">
    <source>
        <dbReference type="EMBL" id="MBZ6078871.1"/>
    </source>
</evidence>
<comment type="caution">
    <text evidence="7">The sequence shown here is derived from an EMBL/GenBank/DDBJ whole genome shotgun (WGS) entry which is preliminary data.</text>
</comment>
<dbReference type="PANTHER" id="PTHR38776">
    <property type="entry name" value="MLTA-INTERACTING PROTEIN-RELATED"/>
    <property type="match status" value="1"/>
</dbReference>
<keyword evidence="4" id="KW-0472">Membrane</keyword>
<evidence type="ECO:0000256" key="5">
    <source>
        <dbReference type="ARBA" id="ARBA00023237"/>
    </source>
</evidence>
<evidence type="ECO:0000256" key="2">
    <source>
        <dbReference type="ARBA" id="ARBA00005722"/>
    </source>
</evidence>
<keyword evidence="8" id="KW-1185">Reference proteome</keyword>
<keyword evidence="3 6" id="KW-0732">Signal</keyword>
<evidence type="ECO:0000256" key="3">
    <source>
        <dbReference type="ARBA" id="ARBA00022729"/>
    </source>
</evidence>
<evidence type="ECO:0000256" key="4">
    <source>
        <dbReference type="ARBA" id="ARBA00023136"/>
    </source>
</evidence>
<gene>
    <name evidence="7" type="ORF">K9B37_21660</name>
</gene>
<evidence type="ECO:0000256" key="1">
    <source>
        <dbReference type="ARBA" id="ARBA00004442"/>
    </source>
</evidence>